<dbReference type="CDD" id="cd01392">
    <property type="entry name" value="HTH_LacI"/>
    <property type="match status" value="1"/>
</dbReference>
<dbReference type="EMBL" id="CP136508">
    <property type="protein sequence ID" value="WUR12977.1"/>
    <property type="molecule type" value="Genomic_DNA"/>
</dbReference>
<dbReference type="InterPro" id="IPR000843">
    <property type="entry name" value="HTH_LacI"/>
</dbReference>
<evidence type="ECO:0000256" key="1">
    <source>
        <dbReference type="ARBA" id="ARBA00023015"/>
    </source>
</evidence>
<feature type="domain" description="HTH lacI-type" evidence="4">
    <location>
        <begin position="1"/>
        <end position="55"/>
    </location>
</feature>
<dbReference type="Gene3D" id="3.40.50.2300">
    <property type="match status" value="2"/>
</dbReference>
<dbReference type="PROSITE" id="PS50932">
    <property type="entry name" value="HTH_LACI_2"/>
    <property type="match status" value="1"/>
</dbReference>
<gene>
    <name evidence="5" type="ORF">E7V67_025355</name>
</gene>
<accession>A0ABZ1UJP3</accession>
<dbReference type="Pfam" id="PF00532">
    <property type="entry name" value="Peripla_BP_1"/>
    <property type="match status" value="1"/>
</dbReference>
<proteinExistence type="predicted"/>
<evidence type="ECO:0000313" key="6">
    <source>
        <dbReference type="Proteomes" id="UP000321323"/>
    </source>
</evidence>
<dbReference type="SUPFAM" id="SSF53822">
    <property type="entry name" value="Periplasmic binding protein-like I"/>
    <property type="match status" value="1"/>
</dbReference>
<dbReference type="Proteomes" id="UP000321323">
    <property type="component" value="Chromosome"/>
</dbReference>
<reference evidence="5 6" key="1">
    <citation type="journal article" date="2019" name="Int. J. Syst. Evol. Microbiol.">
        <title>The Draft Whole-Genome Sequence of the Antibiotic Producer Empedobacter haloabium ATCC 31962 Provides Indications for Its Taxonomic Reclassification.</title>
        <authorList>
            <person name="Miess H."/>
            <person name="Arlt P."/>
            <person name="Apel A.K."/>
            <person name="Weber T."/>
            <person name="Nieselt K."/>
            <person name="Hanssen F."/>
            <person name="Czemmel S."/>
            <person name="Nahnsen S."/>
            <person name="Gross H."/>
        </authorList>
    </citation>
    <scope>NUCLEOTIDE SEQUENCE [LARGE SCALE GENOMIC DNA]</scope>
    <source>
        <strain evidence="5 6">ATCC 31962</strain>
    </source>
</reference>
<name>A0ABZ1UJP3_9BURK</name>
<dbReference type="SMART" id="SM00354">
    <property type="entry name" value="HTH_LACI"/>
    <property type="match status" value="1"/>
</dbReference>
<dbReference type="SUPFAM" id="SSF47413">
    <property type="entry name" value="lambda repressor-like DNA-binding domains"/>
    <property type="match status" value="1"/>
</dbReference>
<dbReference type="PANTHER" id="PTHR30146">
    <property type="entry name" value="LACI-RELATED TRANSCRIPTIONAL REPRESSOR"/>
    <property type="match status" value="1"/>
</dbReference>
<keyword evidence="6" id="KW-1185">Reference proteome</keyword>
<keyword evidence="3" id="KW-0804">Transcription</keyword>
<sequence length="344" mass="36302">MNLKALADTLGMSKTTVSRALNGYPEVSERTRERVLAAAAAAGYQANPAARTLAVGRSNVLGIIYPLLPADLGDPMFLETVGGMSAALEAAGMNLIIVPVSPANELPTYRQLVRGRRVDGLVVSRTLVDDERIAWLSEAGFPFVAHGRTQLDQPYAWFDYDNAAGIALAVQALRAQGHRRIALLGSPLTLNFARQRRDSFIASLQAAGLVPDPRCLIESAIDRRSGYQAMQELLALVPRPTAVIVDNHLSGVGAVRALLDAGLRIGVDISLVVWGSMADTLAELDVTTIDQPDARAAGATMARMLLARLGGTPAAALQELWQPRLLAGSTVGPAPGGFRPGSGG</sequence>
<dbReference type="PANTHER" id="PTHR30146:SF155">
    <property type="entry name" value="ALANINE RACEMASE"/>
    <property type="match status" value="1"/>
</dbReference>
<keyword evidence="2" id="KW-0238">DNA-binding</keyword>
<evidence type="ECO:0000256" key="3">
    <source>
        <dbReference type="ARBA" id="ARBA00023163"/>
    </source>
</evidence>
<evidence type="ECO:0000259" key="4">
    <source>
        <dbReference type="PROSITE" id="PS50932"/>
    </source>
</evidence>
<evidence type="ECO:0000313" key="5">
    <source>
        <dbReference type="EMBL" id="WUR12977.1"/>
    </source>
</evidence>
<dbReference type="InterPro" id="IPR028082">
    <property type="entry name" value="Peripla_BP_I"/>
</dbReference>
<keyword evidence="1" id="KW-0805">Transcription regulation</keyword>
<evidence type="ECO:0000256" key="2">
    <source>
        <dbReference type="ARBA" id="ARBA00023125"/>
    </source>
</evidence>
<organism evidence="5 6">
    <name type="scientific">[Empedobacter] haloabium</name>
    <dbReference type="NCBI Taxonomy" id="592317"/>
    <lineage>
        <taxon>Bacteria</taxon>
        <taxon>Pseudomonadati</taxon>
        <taxon>Pseudomonadota</taxon>
        <taxon>Betaproteobacteria</taxon>
        <taxon>Burkholderiales</taxon>
        <taxon>Oxalobacteraceae</taxon>
        <taxon>Telluria group</taxon>
        <taxon>Telluria group incertae sedis</taxon>
    </lineage>
</organism>
<dbReference type="Gene3D" id="1.10.260.40">
    <property type="entry name" value="lambda repressor-like DNA-binding domains"/>
    <property type="match status" value="1"/>
</dbReference>
<dbReference type="CDD" id="cd20010">
    <property type="entry name" value="PBP1_AglR-like"/>
    <property type="match status" value="1"/>
</dbReference>
<dbReference type="Pfam" id="PF00356">
    <property type="entry name" value="LacI"/>
    <property type="match status" value="1"/>
</dbReference>
<protein>
    <submittedName>
        <fullName evidence="5">Substrate-binding domain-containing protein</fullName>
    </submittedName>
</protein>
<dbReference type="InterPro" id="IPR001761">
    <property type="entry name" value="Peripla_BP/Lac1_sug-bd_dom"/>
</dbReference>
<dbReference type="InterPro" id="IPR010982">
    <property type="entry name" value="Lambda_DNA-bd_dom_sf"/>
</dbReference>